<protein>
    <submittedName>
        <fullName evidence="2">Uncharacterized protein</fullName>
    </submittedName>
</protein>
<accession>A0A1B6CGX2</accession>
<dbReference type="InterPro" id="IPR028842">
    <property type="entry name" value="Afadin"/>
</dbReference>
<dbReference type="AlphaFoldDB" id="A0A1B6CGX2"/>
<feature type="region of interest" description="Disordered" evidence="1">
    <location>
        <begin position="1"/>
        <end position="162"/>
    </location>
</feature>
<feature type="compositionally biased region" description="Polar residues" evidence="1">
    <location>
        <begin position="132"/>
        <end position="142"/>
    </location>
</feature>
<evidence type="ECO:0000313" key="2">
    <source>
        <dbReference type="EMBL" id="JAS12746.1"/>
    </source>
</evidence>
<organism evidence="2">
    <name type="scientific">Clastoptera arizonana</name>
    <name type="common">Arizona spittle bug</name>
    <dbReference type="NCBI Taxonomy" id="38151"/>
    <lineage>
        <taxon>Eukaryota</taxon>
        <taxon>Metazoa</taxon>
        <taxon>Ecdysozoa</taxon>
        <taxon>Arthropoda</taxon>
        <taxon>Hexapoda</taxon>
        <taxon>Insecta</taxon>
        <taxon>Pterygota</taxon>
        <taxon>Neoptera</taxon>
        <taxon>Paraneoptera</taxon>
        <taxon>Hemiptera</taxon>
        <taxon>Auchenorrhyncha</taxon>
        <taxon>Cercopoidea</taxon>
        <taxon>Clastopteridae</taxon>
        <taxon>Clastoptera</taxon>
    </lineage>
</organism>
<feature type="compositionally biased region" description="Polar residues" evidence="1">
    <location>
        <begin position="232"/>
        <end position="243"/>
    </location>
</feature>
<feature type="compositionally biased region" description="Low complexity" evidence="1">
    <location>
        <begin position="116"/>
        <end position="129"/>
    </location>
</feature>
<feature type="non-terminal residue" evidence="2">
    <location>
        <position position="353"/>
    </location>
</feature>
<feature type="compositionally biased region" description="Basic and acidic residues" evidence="1">
    <location>
        <begin position="144"/>
        <end position="162"/>
    </location>
</feature>
<proteinExistence type="predicted"/>
<reference evidence="2" key="1">
    <citation type="submission" date="2015-12" db="EMBL/GenBank/DDBJ databases">
        <title>De novo transcriptome assembly of four potential Pierce s Disease insect vectors from Arizona vineyards.</title>
        <authorList>
            <person name="Tassone E.E."/>
        </authorList>
    </citation>
    <scope>NUCLEOTIDE SEQUENCE</scope>
</reference>
<sequence length="353" mass="40964">MQDVNHSPLSRTGQENHYPISPRQQENSFPNGQPNATRIPPQQMSPYKQQPVMSRVGQNDDAGYRESPPLFKQQTGGPRAEDVGYRDSPPPPPPTSTHPLYQPPQRHDNRYAASMGEPPRGGYYPSSPGNQPPRQYQYQGTNPWEREEREKEQLRRREAARQWRDQQLSELMNLGAQRNQQQEEQLRALRLEKEFERRAEEEDEEEEEDTESSERVQGLLRLAQQQDDKQRANNNIRSPQPQVNGIIGRTTMIPSNYTSAGNEEKERLKRLKDLKMKQAEMEAEGRFKKRQEEELRQQHLMNQQINQSPNNQVQTTTNNVINRQAIINQANSTTRPTNPPTHLRLDNLIINSP</sequence>
<dbReference type="PANTHER" id="PTHR10398:SF2">
    <property type="entry name" value="AFADIN"/>
    <property type="match status" value="1"/>
</dbReference>
<gene>
    <name evidence="2" type="ORF">g.25814</name>
</gene>
<dbReference type="GO" id="GO:0005911">
    <property type="term" value="C:cell-cell junction"/>
    <property type="evidence" value="ECO:0007669"/>
    <property type="project" value="InterPro"/>
</dbReference>
<feature type="region of interest" description="Disordered" evidence="1">
    <location>
        <begin position="196"/>
        <end position="247"/>
    </location>
</feature>
<name>A0A1B6CGX2_9HEMI</name>
<dbReference type="EMBL" id="GEDC01024552">
    <property type="protein sequence ID" value="JAS12746.1"/>
    <property type="molecule type" value="Transcribed_RNA"/>
</dbReference>
<feature type="compositionally biased region" description="Polar residues" evidence="1">
    <location>
        <begin position="1"/>
        <end position="15"/>
    </location>
</feature>
<feature type="compositionally biased region" description="Acidic residues" evidence="1">
    <location>
        <begin position="201"/>
        <end position="211"/>
    </location>
</feature>
<dbReference type="PANTHER" id="PTHR10398">
    <property type="entry name" value="AFADIN"/>
    <property type="match status" value="1"/>
</dbReference>
<feature type="compositionally biased region" description="Polar residues" evidence="1">
    <location>
        <begin position="22"/>
        <end position="52"/>
    </location>
</feature>
<evidence type="ECO:0000256" key="1">
    <source>
        <dbReference type="SAM" id="MobiDB-lite"/>
    </source>
</evidence>